<dbReference type="OrthoDB" id="116078at2759"/>
<evidence type="ECO:0000313" key="8">
    <source>
        <dbReference type="EMBL" id="VDP66514.1"/>
    </source>
</evidence>
<feature type="domain" description="Reverse transcriptase RNase H-like" evidence="7">
    <location>
        <begin position="120"/>
        <end position="185"/>
    </location>
</feature>
<proteinExistence type="predicted"/>
<evidence type="ECO:0000256" key="6">
    <source>
        <dbReference type="ARBA" id="ARBA00022918"/>
    </source>
</evidence>
<dbReference type="EMBL" id="UZAN01039620">
    <property type="protein sequence ID" value="VDP66514.1"/>
    <property type="molecule type" value="Genomic_DNA"/>
</dbReference>
<dbReference type="InterPro" id="IPR043502">
    <property type="entry name" value="DNA/RNA_pol_sf"/>
</dbReference>
<dbReference type="GO" id="GO:0004519">
    <property type="term" value="F:endonuclease activity"/>
    <property type="evidence" value="ECO:0007669"/>
    <property type="project" value="UniProtKB-KW"/>
</dbReference>
<keyword evidence="3" id="KW-0540">Nuclease</keyword>
<dbReference type="GO" id="GO:0016787">
    <property type="term" value="F:hydrolase activity"/>
    <property type="evidence" value="ECO:0007669"/>
    <property type="project" value="UniProtKB-KW"/>
</dbReference>
<gene>
    <name evidence="8" type="ORF">ECPE_LOCUS2447</name>
</gene>
<keyword evidence="9" id="KW-1185">Reference proteome</keyword>
<keyword evidence="6" id="KW-0695">RNA-directed DNA polymerase</keyword>
<dbReference type="Pfam" id="PF17917">
    <property type="entry name" value="RT_RNaseH"/>
    <property type="match status" value="1"/>
</dbReference>
<dbReference type="PANTHER" id="PTHR37984:SF5">
    <property type="entry name" value="PROTEIN NYNRIN-LIKE"/>
    <property type="match status" value="1"/>
</dbReference>
<dbReference type="Proteomes" id="UP000272942">
    <property type="component" value="Unassembled WGS sequence"/>
</dbReference>
<organism evidence="10">
    <name type="scientific">Echinostoma caproni</name>
    <dbReference type="NCBI Taxonomy" id="27848"/>
    <lineage>
        <taxon>Eukaryota</taxon>
        <taxon>Metazoa</taxon>
        <taxon>Spiralia</taxon>
        <taxon>Lophotrochozoa</taxon>
        <taxon>Platyhelminthes</taxon>
        <taxon>Trematoda</taxon>
        <taxon>Digenea</taxon>
        <taxon>Plagiorchiida</taxon>
        <taxon>Echinostomata</taxon>
        <taxon>Echinostomatoidea</taxon>
        <taxon>Echinostomatidae</taxon>
        <taxon>Echinostoma</taxon>
    </lineage>
</organism>
<keyword evidence="1" id="KW-0808">Transferase</keyword>
<evidence type="ECO:0000256" key="2">
    <source>
        <dbReference type="ARBA" id="ARBA00022695"/>
    </source>
</evidence>
<evidence type="ECO:0000259" key="7">
    <source>
        <dbReference type="Pfam" id="PF17917"/>
    </source>
</evidence>
<accession>A0A183A662</accession>
<keyword evidence="4" id="KW-0255">Endonuclease</keyword>
<reference evidence="10" key="1">
    <citation type="submission" date="2016-06" db="UniProtKB">
        <authorList>
            <consortium name="WormBaseParasite"/>
        </authorList>
    </citation>
    <scope>IDENTIFICATION</scope>
</reference>
<evidence type="ECO:0000256" key="4">
    <source>
        <dbReference type="ARBA" id="ARBA00022759"/>
    </source>
</evidence>
<dbReference type="WBParaSite" id="ECPE_0000244701-mRNA-1">
    <property type="protein sequence ID" value="ECPE_0000244701-mRNA-1"/>
    <property type="gene ID" value="ECPE_0000244701"/>
</dbReference>
<evidence type="ECO:0000256" key="1">
    <source>
        <dbReference type="ARBA" id="ARBA00022679"/>
    </source>
</evidence>
<evidence type="ECO:0000313" key="10">
    <source>
        <dbReference type="WBParaSite" id="ECPE_0000244701-mRNA-1"/>
    </source>
</evidence>
<protein>
    <submittedName>
        <fullName evidence="10">RT_RNaseH domain-containing protein</fullName>
    </submittedName>
</protein>
<keyword evidence="2" id="KW-0548">Nucleotidyltransferase</keyword>
<dbReference type="PANTHER" id="PTHR37984">
    <property type="entry name" value="PROTEIN CBG26694"/>
    <property type="match status" value="1"/>
</dbReference>
<name>A0A183A662_9TREM</name>
<evidence type="ECO:0000256" key="5">
    <source>
        <dbReference type="ARBA" id="ARBA00022801"/>
    </source>
</evidence>
<dbReference type="AlphaFoldDB" id="A0A183A662"/>
<keyword evidence="5" id="KW-0378">Hydrolase</keyword>
<dbReference type="InterPro" id="IPR050951">
    <property type="entry name" value="Retrovirus_Pol_polyprotein"/>
</dbReference>
<evidence type="ECO:0000256" key="3">
    <source>
        <dbReference type="ARBA" id="ARBA00022722"/>
    </source>
</evidence>
<reference evidence="8 9" key="2">
    <citation type="submission" date="2018-11" db="EMBL/GenBank/DDBJ databases">
        <authorList>
            <consortium name="Pathogen Informatics"/>
        </authorList>
    </citation>
    <scope>NUCLEOTIDE SEQUENCE [LARGE SCALE GENOMIC DNA]</scope>
    <source>
        <strain evidence="8 9">Egypt</strain>
    </source>
</reference>
<dbReference type="InterPro" id="IPR041373">
    <property type="entry name" value="RT_RNaseH"/>
</dbReference>
<sequence>MELATIEQLNLQENPTEIEEWVERFELWCSIRKGGVQNQSALILNAGGRDLSTSSVHTSLQRLIVKFSNNTRGMNAQPANLEVDSEPIFLERREIPYGQREGVLETLEKMERNGVTTRITSNVDIGAILEQNGCPIVCIFRLLNNSERGYSQTQKEALAVYWAVRRLHKYLFELRFTIVTDHQAL</sequence>
<dbReference type="GO" id="GO:0003964">
    <property type="term" value="F:RNA-directed DNA polymerase activity"/>
    <property type="evidence" value="ECO:0007669"/>
    <property type="project" value="UniProtKB-KW"/>
</dbReference>
<dbReference type="SUPFAM" id="SSF56672">
    <property type="entry name" value="DNA/RNA polymerases"/>
    <property type="match status" value="1"/>
</dbReference>
<evidence type="ECO:0000313" key="9">
    <source>
        <dbReference type="Proteomes" id="UP000272942"/>
    </source>
</evidence>